<dbReference type="OrthoDB" id="447842at2759"/>
<name>K0S6S0_THAOC</name>
<dbReference type="Pfam" id="PF00293">
    <property type="entry name" value="NUDIX"/>
    <property type="match status" value="1"/>
</dbReference>
<sequence>KLALILISKDKRQLVARSKGKSVFYTPGGKREGNETDAEALLRECQEELAVHLIQCVGTPSASIEQYGTFEAQAYGKPEGTMVRMSCYRVRPSEAERELEGLVRPSSEIEELAWIDSTFDRDRLTVTGVMILDDLKEKGLIN</sequence>
<reference evidence="2 3" key="1">
    <citation type="journal article" date="2012" name="Genome Biol.">
        <title>Genome and low-iron response of an oceanic diatom adapted to chronic iron limitation.</title>
        <authorList>
            <person name="Lommer M."/>
            <person name="Specht M."/>
            <person name="Roy A.S."/>
            <person name="Kraemer L."/>
            <person name="Andreson R."/>
            <person name="Gutowska M.A."/>
            <person name="Wolf J."/>
            <person name="Bergner S.V."/>
            <person name="Schilhabel M.B."/>
            <person name="Klostermeier U.C."/>
            <person name="Beiko R.G."/>
            <person name="Rosenstiel P."/>
            <person name="Hippler M."/>
            <person name="Laroche J."/>
        </authorList>
    </citation>
    <scope>NUCLEOTIDE SEQUENCE [LARGE SCALE GENOMIC DNA]</scope>
    <source>
        <strain evidence="2 3">CCMP1005</strain>
    </source>
</reference>
<evidence type="ECO:0000313" key="3">
    <source>
        <dbReference type="Proteomes" id="UP000266841"/>
    </source>
</evidence>
<dbReference type="CDD" id="cd04690">
    <property type="entry name" value="NUDIX_Hydrolase"/>
    <property type="match status" value="1"/>
</dbReference>
<dbReference type="InterPro" id="IPR000086">
    <property type="entry name" value="NUDIX_hydrolase_dom"/>
</dbReference>
<evidence type="ECO:0000313" key="2">
    <source>
        <dbReference type="EMBL" id="EJK61758.1"/>
    </source>
</evidence>
<evidence type="ECO:0000259" key="1">
    <source>
        <dbReference type="PROSITE" id="PS51462"/>
    </source>
</evidence>
<accession>K0S6S0</accession>
<dbReference type="EMBL" id="AGNL01019534">
    <property type="protein sequence ID" value="EJK61758.1"/>
    <property type="molecule type" value="Genomic_DNA"/>
</dbReference>
<dbReference type="AlphaFoldDB" id="K0S6S0"/>
<dbReference type="Proteomes" id="UP000266841">
    <property type="component" value="Unassembled WGS sequence"/>
</dbReference>
<dbReference type="SUPFAM" id="SSF55811">
    <property type="entry name" value="Nudix"/>
    <property type="match status" value="1"/>
</dbReference>
<dbReference type="PROSITE" id="PS51462">
    <property type="entry name" value="NUDIX"/>
    <property type="match status" value="1"/>
</dbReference>
<feature type="domain" description="Nudix hydrolase" evidence="1">
    <location>
        <begin position="1"/>
        <end position="138"/>
    </location>
</feature>
<organism evidence="2 3">
    <name type="scientific">Thalassiosira oceanica</name>
    <name type="common">Marine diatom</name>
    <dbReference type="NCBI Taxonomy" id="159749"/>
    <lineage>
        <taxon>Eukaryota</taxon>
        <taxon>Sar</taxon>
        <taxon>Stramenopiles</taxon>
        <taxon>Ochrophyta</taxon>
        <taxon>Bacillariophyta</taxon>
        <taxon>Coscinodiscophyceae</taxon>
        <taxon>Thalassiosirophycidae</taxon>
        <taxon>Thalassiosirales</taxon>
        <taxon>Thalassiosiraceae</taxon>
        <taxon>Thalassiosira</taxon>
    </lineage>
</organism>
<keyword evidence="3" id="KW-1185">Reference proteome</keyword>
<dbReference type="Gene3D" id="3.90.79.10">
    <property type="entry name" value="Nucleoside Triphosphate Pyrophosphohydrolase"/>
    <property type="match status" value="1"/>
</dbReference>
<dbReference type="eggNOG" id="ENOG502SQYV">
    <property type="taxonomic scope" value="Eukaryota"/>
</dbReference>
<proteinExistence type="predicted"/>
<feature type="non-terminal residue" evidence="2">
    <location>
        <position position="1"/>
    </location>
</feature>
<dbReference type="OMA" id="VEELQWI"/>
<comment type="caution">
    <text evidence="2">The sequence shown here is derived from an EMBL/GenBank/DDBJ whole genome shotgun (WGS) entry which is preliminary data.</text>
</comment>
<gene>
    <name evidence="2" type="ORF">THAOC_17694</name>
</gene>
<dbReference type="InterPro" id="IPR015797">
    <property type="entry name" value="NUDIX_hydrolase-like_dom_sf"/>
</dbReference>
<protein>
    <recommendedName>
        <fullName evidence="1">Nudix hydrolase domain-containing protein</fullName>
    </recommendedName>
</protein>